<organism evidence="1 2">
    <name type="scientific">Colwellia maritima</name>
    <dbReference type="NCBI Taxonomy" id="2912588"/>
    <lineage>
        <taxon>Bacteria</taxon>
        <taxon>Pseudomonadati</taxon>
        <taxon>Pseudomonadota</taxon>
        <taxon>Gammaproteobacteria</taxon>
        <taxon>Alteromonadales</taxon>
        <taxon>Colwelliaceae</taxon>
        <taxon>Colwellia</taxon>
    </lineage>
</organism>
<dbReference type="RefSeq" id="WP_242283629.1">
    <property type="nucleotide sequence ID" value="NZ_JAKKSL010000001.1"/>
</dbReference>
<comment type="caution">
    <text evidence="1">The sequence shown here is derived from an EMBL/GenBank/DDBJ whole genome shotgun (WGS) entry which is preliminary data.</text>
</comment>
<sequence length="176" mass="19726">MSELVWIHRFNSNELGLRGAGGFCLVPVDARVIFFPNRDFSVNPDISETIHLTYISSGEQVDLTYGKPPSKSEHRLSLTGPILKKHIGDETSNSDIKPGKIGCFFRKGDEIFLSITDADSAYGKLLDLFPTRGKTNNLVTQTVLDSQQQNNNRNFNSSGISYLSKPFLLLGYFRHR</sequence>
<accession>A0ABS9WXJ3</accession>
<proteinExistence type="predicted"/>
<evidence type="ECO:0000313" key="1">
    <source>
        <dbReference type="EMBL" id="MCI2282703.1"/>
    </source>
</evidence>
<name>A0ABS9WXJ3_9GAMM</name>
<reference evidence="1" key="1">
    <citation type="submission" date="2022-01" db="EMBL/GenBank/DDBJ databases">
        <title>Colwellia maritima, isolated from seawater.</title>
        <authorList>
            <person name="Kristyanto S."/>
            <person name="Jung J."/>
            <person name="Jeon C.O."/>
        </authorList>
    </citation>
    <scope>NUCLEOTIDE SEQUENCE</scope>
    <source>
        <strain evidence="1">MSW7</strain>
    </source>
</reference>
<dbReference type="EMBL" id="JAKKSL010000001">
    <property type="protein sequence ID" value="MCI2282703.1"/>
    <property type="molecule type" value="Genomic_DNA"/>
</dbReference>
<dbReference type="Proteomes" id="UP001139646">
    <property type="component" value="Unassembled WGS sequence"/>
</dbReference>
<evidence type="ECO:0000313" key="2">
    <source>
        <dbReference type="Proteomes" id="UP001139646"/>
    </source>
</evidence>
<protein>
    <submittedName>
        <fullName evidence="1">Uncharacterized protein</fullName>
    </submittedName>
</protein>
<gene>
    <name evidence="1" type="ORF">L3081_03880</name>
</gene>
<keyword evidence="2" id="KW-1185">Reference proteome</keyword>